<feature type="active site" evidence="10">
    <location>
        <position position="245"/>
    </location>
</feature>
<dbReference type="InterPro" id="IPR011932">
    <property type="entry name" value="Recomb_XerD"/>
</dbReference>
<dbReference type="Pfam" id="PF02899">
    <property type="entry name" value="Phage_int_SAM_1"/>
    <property type="match status" value="1"/>
</dbReference>
<dbReference type="GO" id="GO:0005737">
    <property type="term" value="C:cytoplasm"/>
    <property type="evidence" value="ECO:0007669"/>
    <property type="project" value="UniProtKB-SubCell"/>
</dbReference>
<dbReference type="EMBL" id="JABBPN010000013">
    <property type="protein sequence ID" value="NMO96913.1"/>
    <property type="molecule type" value="Genomic_DNA"/>
</dbReference>
<proteinExistence type="inferred from homology"/>
<feature type="domain" description="Tyr recombinase" evidence="11">
    <location>
        <begin position="106"/>
        <end position="289"/>
    </location>
</feature>
<dbReference type="RefSeq" id="WP_169505701.1">
    <property type="nucleotide sequence ID" value="NZ_JABBPN010000013.1"/>
</dbReference>
<keyword evidence="5 10" id="KW-0159">Chromosome partition</keyword>
<dbReference type="NCBIfam" id="NF001399">
    <property type="entry name" value="PRK00283.1"/>
    <property type="match status" value="1"/>
</dbReference>
<dbReference type="GO" id="GO:0009037">
    <property type="term" value="F:tyrosine-based site-specific recombinase activity"/>
    <property type="evidence" value="ECO:0007669"/>
    <property type="project" value="UniProtKB-UniRule"/>
</dbReference>
<dbReference type="InterPro" id="IPR011010">
    <property type="entry name" value="DNA_brk_join_enz"/>
</dbReference>
<dbReference type="Pfam" id="PF00589">
    <property type="entry name" value="Phage_integrase"/>
    <property type="match status" value="1"/>
</dbReference>
<dbReference type="PANTHER" id="PTHR30349">
    <property type="entry name" value="PHAGE INTEGRASE-RELATED"/>
    <property type="match status" value="1"/>
</dbReference>
<comment type="caution">
    <text evidence="10">Lacks conserved residue(s) required for the propagation of feature annotation.</text>
</comment>
<dbReference type="Gene3D" id="1.10.443.10">
    <property type="entry name" value="Intergrase catalytic core"/>
    <property type="match status" value="1"/>
</dbReference>
<feature type="active site" description="O-(3'-phospho-DNA)-tyrosine intermediate" evidence="10">
    <location>
        <position position="277"/>
    </location>
</feature>
<comment type="similarity">
    <text evidence="2">Belongs to the 'phage' integrase family. XerD subfamily.</text>
</comment>
<dbReference type="InterPro" id="IPR050090">
    <property type="entry name" value="Tyrosine_recombinase_XerCD"/>
</dbReference>
<dbReference type="NCBIfam" id="NF040815">
    <property type="entry name" value="recomb_XerA_Arch"/>
    <property type="match status" value="1"/>
</dbReference>
<dbReference type="InterPro" id="IPR002104">
    <property type="entry name" value="Integrase_catalytic"/>
</dbReference>
<evidence type="ECO:0000256" key="1">
    <source>
        <dbReference type="ARBA" id="ARBA00004496"/>
    </source>
</evidence>
<dbReference type="HAMAP" id="MF_01808">
    <property type="entry name" value="Recomb_XerC_XerD"/>
    <property type="match status" value="1"/>
</dbReference>
<reference evidence="13 14" key="1">
    <citation type="submission" date="2020-04" db="EMBL/GenBank/DDBJ databases">
        <title>Paenibacillus algicola sp. nov., a novel marine bacterium producing alginate lyase.</title>
        <authorList>
            <person name="Huang H."/>
        </authorList>
    </citation>
    <scope>NUCLEOTIDE SEQUENCE [LARGE SCALE GENOMIC DNA]</scope>
    <source>
        <strain evidence="13 14">L7-75</strain>
    </source>
</reference>
<dbReference type="GO" id="GO:0006313">
    <property type="term" value="P:DNA transposition"/>
    <property type="evidence" value="ECO:0007669"/>
    <property type="project" value="UniProtKB-UniRule"/>
</dbReference>
<feature type="active site" evidence="10">
    <location>
        <position position="268"/>
    </location>
</feature>
<comment type="similarity">
    <text evidence="10">Belongs to the 'phage' integrase family. XerC subfamily.</text>
</comment>
<dbReference type="GO" id="GO:0003677">
    <property type="term" value="F:DNA binding"/>
    <property type="evidence" value="ECO:0007669"/>
    <property type="project" value="UniProtKB-UniRule"/>
</dbReference>
<dbReference type="Proteomes" id="UP000565468">
    <property type="component" value="Unassembled WGS sequence"/>
</dbReference>
<dbReference type="NCBIfam" id="TIGR02225">
    <property type="entry name" value="recomb_XerD"/>
    <property type="match status" value="1"/>
</dbReference>
<dbReference type="InterPro" id="IPR010998">
    <property type="entry name" value="Integrase_recombinase_N"/>
</dbReference>
<dbReference type="PROSITE" id="PS51898">
    <property type="entry name" value="TYR_RECOMBINASE"/>
    <property type="match status" value="1"/>
</dbReference>
<gene>
    <name evidence="13" type="primary">xerD</name>
    <name evidence="10" type="synonym">xerC</name>
    <name evidence="13" type="ORF">HII30_14195</name>
</gene>
<dbReference type="SUPFAM" id="SSF56349">
    <property type="entry name" value="DNA breaking-rejoining enzymes"/>
    <property type="match status" value="1"/>
</dbReference>
<evidence type="ECO:0000256" key="4">
    <source>
        <dbReference type="ARBA" id="ARBA00022618"/>
    </source>
</evidence>
<evidence type="ECO:0000256" key="5">
    <source>
        <dbReference type="ARBA" id="ARBA00022829"/>
    </source>
</evidence>
<feature type="active site" evidence="10">
    <location>
        <position position="146"/>
    </location>
</feature>
<dbReference type="AlphaFoldDB" id="A0A848MAF6"/>
<comment type="subunit">
    <text evidence="10">Forms a cyclic heterotetrameric complex composed of two molecules of XerC and two molecules of XerD.</text>
</comment>
<evidence type="ECO:0000313" key="13">
    <source>
        <dbReference type="EMBL" id="NMO96913.1"/>
    </source>
</evidence>
<dbReference type="InterPro" id="IPR044068">
    <property type="entry name" value="CB"/>
</dbReference>
<keyword evidence="8 10" id="KW-0233">DNA recombination</keyword>
<feature type="domain" description="Core-binding (CB)" evidence="12">
    <location>
        <begin position="1"/>
        <end position="85"/>
    </location>
</feature>
<dbReference type="InterPro" id="IPR013762">
    <property type="entry name" value="Integrase-like_cat_sf"/>
</dbReference>
<keyword evidence="7 10" id="KW-0238">DNA-binding</keyword>
<comment type="function">
    <text evidence="10">Site-specific tyrosine recombinase, which acts by catalyzing the cutting and rejoining of the recombining DNA molecules. The XerC-XerD complex is essential to convert dimers of the bacterial chromosome into monomers to permit their segregation at cell division. It also contributes to the segregational stability of plasmids.</text>
</comment>
<dbReference type="Gene3D" id="1.10.150.130">
    <property type="match status" value="1"/>
</dbReference>
<evidence type="ECO:0000256" key="6">
    <source>
        <dbReference type="ARBA" id="ARBA00022908"/>
    </source>
</evidence>
<name>A0A848MAF6_PAELE</name>
<evidence type="ECO:0000313" key="14">
    <source>
        <dbReference type="Proteomes" id="UP000565468"/>
    </source>
</evidence>
<evidence type="ECO:0000256" key="8">
    <source>
        <dbReference type="ARBA" id="ARBA00023172"/>
    </source>
</evidence>
<dbReference type="InterPro" id="IPR004107">
    <property type="entry name" value="Integrase_SAM-like_N"/>
</dbReference>
<dbReference type="PANTHER" id="PTHR30349:SF81">
    <property type="entry name" value="TYROSINE RECOMBINASE XERC"/>
    <property type="match status" value="1"/>
</dbReference>
<evidence type="ECO:0000256" key="9">
    <source>
        <dbReference type="ARBA" id="ARBA00023306"/>
    </source>
</evidence>
<keyword evidence="3 10" id="KW-0963">Cytoplasm</keyword>
<dbReference type="GO" id="GO:0051301">
    <property type="term" value="P:cell division"/>
    <property type="evidence" value="ECO:0007669"/>
    <property type="project" value="UniProtKB-KW"/>
</dbReference>
<evidence type="ECO:0000256" key="2">
    <source>
        <dbReference type="ARBA" id="ARBA00010450"/>
    </source>
</evidence>
<protein>
    <recommendedName>
        <fullName evidence="10">Tyrosine recombinase XerC</fullName>
    </recommendedName>
</protein>
<evidence type="ECO:0000259" key="11">
    <source>
        <dbReference type="PROSITE" id="PS51898"/>
    </source>
</evidence>
<dbReference type="InterPro" id="IPR023009">
    <property type="entry name" value="Tyrosine_recombinase_XerC/XerD"/>
</dbReference>
<keyword evidence="6 10" id="KW-0229">DNA integration</keyword>
<feature type="active site" evidence="10">
    <location>
        <position position="242"/>
    </location>
</feature>
<comment type="subcellular location">
    <subcellularLocation>
        <location evidence="1 10">Cytoplasm</location>
    </subcellularLocation>
</comment>
<keyword evidence="4 10" id="KW-0132">Cell division</keyword>
<accession>A0A848MAF6</accession>
<dbReference type="PROSITE" id="PS51900">
    <property type="entry name" value="CB"/>
    <property type="match status" value="1"/>
</dbReference>
<keyword evidence="14" id="KW-1185">Reference proteome</keyword>
<evidence type="ECO:0000259" key="12">
    <source>
        <dbReference type="PROSITE" id="PS51900"/>
    </source>
</evidence>
<dbReference type="CDD" id="cd00798">
    <property type="entry name" value="INT_XerDC_C"/>
    <property type="match status" value="1"/>
</dbReference>
<organism evidence="13 14">
    <name type="scientific">Paenibacillus lemnae</name>
    <dbReference type="NCBI Taxonomy" id="1330551"/>
    <lineage>
        <taxon>Bacteria</taxon>
        <taxon>Bacillati</taxon>
        <taxon>Bacillota</taxon>
        <taxon>Bacilli</taxon>
        <taxon>Bacillales</taxon>
        <taxon>Paenibacillaceae</taxon>
        <taxon>Paenibacillus</taxon>
    </lineage>
</organism>
<comment type="caution">
    <text evidence="13">The sequence shown here is derived from an EMBL/GenBank/DDBJ whole genome shotgun (WGS) entry which is preliminary data.</text>
</comment>
<keyword evidence="9 10" id="KW-0131">Cell cycle</keyword>
<evidence type="ECO:0000256" key="7">
    <source>
        <dbReference type="ARBA" id="ARBA00023125"/>
    </source>
</evidence>
<evidence type="ECO:0000256" key="3">
    <source>
        <dbReference type="ARBA" id="ARBA00022490"/>
    </source>
</evidence>
<evidence type="ECO:0000256" key="10">
    <source>
        <dbReference type="HAMAP-Rule" id="MF_01808"/>
    </source>
</evidence>
<sequence>MKEHLQSYITHMSDEKSWSRNTLESYRSDIAGFIEFSEQRSLKAPEDVNRTVLSLYIGHLKQQGRASSTIMRCIVSLRSFFQYLVQKGVIIQDPTVMLESPKPERKPPKSLTVEQVEALLAAPDIWSPHGARDKAMLELLYAAGIRVSELVNLTVQDVNTDMRYIRCNGSSGRERILPISRLAAESVDHYLKYMRDRLLKDDVSVKSLFLNSRGQHLTRQGFWKIIKKYGKTAGIEDDLTPHTLRHSFAIHLLDNGADLRSVQEMLGHADLSTTQMYHSAKKSMKDVYDNFHPRADKR</sequence>
<dbReference type="GO" id="GO:0007059">
    <property type="term" value="P:chromosome segregation"/>
    <property type="evidence" value="ECO:0007669"/>
    <property type="project" value="UniProtKB-UniRule"/>
</dbReference>